<dbReference type="InterPro" id="IPR011032">
    <property type="entry name" value="GroES-like_sf"/>
</dbReference>
<comment type="caution">
    <text evidence="5">The sequence shown here is derived from an EMBL/GenBank/DDBJ whole genome shotgun (WGS) entry which is preliminary data.</text>
</comment>
<accession>A0A9P9FP98</accession>
<dbReference type="Gene3D" id="3.40.50.720">
    <property type="entry name" value="NAD(P)-binding Rossmann-like Domain"/>
    <property type="match status" value="1"/>
</dbReference>
<dbReference type="AlphaFoldDB" id="A0A9P9FP98"/>
<feature type="domain" description="Enoyl reductase (ER)" evidence="4">
    <location>
        <begin position="51"/>
        <end position="377"/>
    </location>
</feature>
<evidence type="ECO:0000259" key="4">
    <source>
        <dbReference type="SMART" id="SM00829"/>
    </source>
</evidence>
<dbReference type="PANTHER" id="PTHR48106:SF18">
    <property type="entry name" value="QUINONE OXIDOREDUCTASE PIG3"/>
    <property type="match status" value="1"/>
</dbReference>
<proteinExistence type="predicted"/>
<name>A0A9P9FP98_9HYPO</name>
<keyword evidence="1" id="KW-0521">NADP</keyword>
<dbReference type="SMART" id="SM00829">
    <property type="entry name" value="PKS_ER"/>
    <property type="match status" value="1"/>
</dbReference>
<dbReference type="GO" id="GO:0070402">
    <property type="term" value="F:NADPH binding"/>
    <property type="evidence" value="ECO:0007669"/>
    <property type="project" value="TreeGrafter"/>
</dbReference>
<keyword evidence="2" id="KW-0560">Oxidoreductase</keyword>
<dbReference type="Pfam" id="PF13602">
    <property type="entry name" value="ADH_zinc_N_2"/>
    <property type="match status" value="1"/>
</dbReference>
<dbReference type="Gene3D" id="3.90.180.10">
    <property type="entry name" value="Medium-chain alcohol dehydrogenases, catalytic domain"/>
    <property type="match status" value="1"/>
</dbReference>
<protein>
    <recommendedName>
        <fullName evidence="4">Enoyl reductase (ER) domain-containing protein</fullName>
    </recommendedName>
</protein>
<dbReference type="Proteomes" id="UP000738349">
    <property type="component" value="Unassembled WGS sequence"/>
</dbReference>
<dbReference type="InterPro" id="IPR036291">
    <property type="entry name" value="NAD(P)-bd_dom_sf"/>
</dbReference>
<dbReference type="GO" id="GO:0016651">
    <property type="term" value="F:oxidoreductase activity, acting on NAD(P)H"/>
    <property type="evidence" value="ECO:0007669"/>
    <property type="project" value="TreeGrafter"/>
</dbReference>
<dbReference type="InterPro" id="IPR013154">
    <property type="entry name" value="ADH-like_N"/>
</dbReference>
<reference evidence="5" key="1">
    <citation type="journal article" date="2021" name="Nat. Commun.">
        <title>Genetic determinants of endophytism in the Arabidopsis root mycobiome.</title>
        <authorList>
            <person name="Mesny F."/>
            <person name="Miyauchi S."/>
            <person name="Thiergart T."/>
            <person name="Pickel B."/>
            <person name="Atanasova L."/>
            <person name="Karlsson M."/>
            <person name="Huettel B."/>
            <person name="Barry K.W."/>
            <person name="Haridas S."/>
            <person name="Chen C."/>
            <person name="Bauer D."/>
            <person name="Andreopoulos W."/>
            <person name="Pangilinan J."/>
            <person name="LaButti K."/>
            <person name="Riley R."/>
            <person name="Lipzen A."/>
            <person name="Clum A."/>
            <person name="Drula E."/>
            <person name="Henrissat B."/>
            <person name="Kohler A."/>
            <person name="Grigoriev I.V."/>
            <person name="Martin F.M."/>
            <person name="Hacquard S."/>
        </authorList>
    </citation>
    <scope>NUCLEOTIDE SEQUENCE</scope>
    <source>
        <strain evidence="5">MPI-CAGE-AT-0147</strain>
    </source>
</reference>
<dbReference type="CDD" id="cd08268">
    <property type="entry name" value="MDR2"/>
    <property type="match status" value="1"/>
</dbReference>
<organism evidence="5 6">
    <name type="scientific">Dactylonectria macrodidyma</name>
    <dbReference type="NCBI Taxonomy" id="307937"/>
    <lineage>
        <taxon>Eukaryota</taxon>
        <taxon>Fungi</taxon>
        <taxon>Dikarya</taxon>
        <taxon>Ascomycota</taxon>
        <taxon>Pezizomycotina</taxon>
        <taxon>Sordariomycetes</taxon>
        <taxon>Hypocreomycetidae</taxon>
        <taxon>Hypocreales</taxon>
        <taxon>Nectriaceae</taxon>
        <taxon>Dactylonectria</taxon>
    </lineage>
</organism>
<evidence type="ECO:0000256" key="1">
    <source>
        <dbReference type="ARBA" id="ARBA00022857"/>
    </source>
</evidence>
<dbReference type="Pfam" id="PF08240">
    <property type="entry name" value="ADH_N"/>
    <property type="match status" value="1"/>
</dbReference>
<dbReference type="SUPFAM" id="SSF50129">
    <property type="entry name" value="GroES-like"/>
    <property type="match status" value="1"/>
</dbReference>
<dbReference type="InterPro" id="IPR020843">
    <property type="entry name" value="ER"/>
</dbReference>
<evidence type="ECO:0000256" key="2">
    <source>
        <dbReference type="ARBA" id="ARBA00023002"/>
    </source>
</evidence>
<feature type="region of interest" description="Disordered" evidence="3">
    <location>
        <begin position="12"/>
        <end position="41"/>
    </location>
</feature>
<dbReference type="SUPFAM" id="SSF51735">
    <property type="entry name" value="NAD(P)-binding Rossmann-fold domains"/>
    <property type="match status" value="1"/>
</dbReference>
<dbReference type="EMBL" id="JAGMUV010000002">
    <property type="protein sequence ID" value="KAH7169869.1"/>
    <property type="molecule type" value="Genomic_DNA"/>
</dbReference>
<evidence type="ECO:0000256" key="3">
    <source>
        <dbReference type="SAM" id="MobiDB-lite"/>
    </source>
</evidence>
<dbReference type="PANTHER" id="PTHR48106">
    <property type="entry name" value="QUINONE OXIDOREDUCTASE PIG3-RELATED"/>
    <property type="match status" value="1"/>
</dbReference>
<gene>
    <name evidence="5" type="ORF">EDB81DRAFT_774036</name>
</gene>
<dbReference type="OrthoDB" id="5025743at2759"/>
<keyword evidence="6" id="KW-1185">Reference proteome</keyword>
<evidence type="ECO:0000313" key="6">
    <source>
        <dbReference type="Proteomes" id="UP000738349"/>
    </source>
</evidence>
<evidence type="ECO:0000313" key="5">
    <source>
        <dbReference type="EMBL" id="KAH7169869.1"/>
    </source>
</evidence>
<sequence>MYSSFPHIKAVPSIPPVRATGQTDPAPHDGETQRPKRRSTMPKVARFHQLGGPEVLQIDEIAFEDPAAGELLLKVSAIGINRMEVFFRAGGFGPPKAFPAMLGSECAGTVLAIGQGVTGFAIGDRVATIPGFTSVPGFATKMKGHECAVYGEQAYVPAEMAVKIPNGMSFVDGAALWMQYSTAWNSMVDTAQLQKGEYVLLTAATSSVGIAAAQIAKSQGAIPICTTRSQSKVAALKSLGIEHIIVTDEQDIATEVTRITGGVGCRVIYDPVAGKGISTLLDAVAINGMILIYGVLDLAPAMIDPLKGMAKFATIKFSAVFQTLLNAKKRVKMTEFVLKGVANGALKPVVDKTFPFKDIAKAHRYLESNQHIGKVVVTVD</sequence>